<evidence type="ECO:0000256" key="2">
    <source>
        <dbReference type="ARBA" id="ARBA00023125"/>
    </source>
</evidence>
<accession>A0A077D827</accession>
<dbReference type="SUPFAM" id="SSF47095">
    <property type="entry name" value="HMG-box"/>
    <property type="match status" value="1"/>
</dbReference>
<feature type="compositionally biased region" description="Acidic residues" evidence="5">
    <location>
        <begin position="280"/>
        <end position="289"/>
    </location>
</feature>
<dbReference type="InterPro" id="IPR036910">
    <property type="entry name" value="HMG_box_dom_sf"/>
</dbReference>
<dbReference type="GO" id="GO:0005634">
    <property type="term" value="C:nucleus"/>
    <property type="evidence" value="ECO:0007669"/>
    <property type="project" value="UniProtKB-UniRule"/>
</dbReference>
<gene>
    <name evidence="7" type="primary">MAT1-2-1</name>
</gene>
<dbReference type="FunFam" id="1.10.30.10:FF:000041">
    <property type="entry name" value="HMG box family protein"/>
    <property type="match status" value="1"/>
</dbReference>
<dbReference type="SMART" id="SM00398">
    <property type="entry name" value="HMG"/>
    <property type="match status" value="1"/>
</dbReference>
<name>A0A077D827_9PEZI</name>
<feature type="compositionally biased region" description="Low complexity" evidence="5">
    <location>
        <begin position="266"/>
        <end position="279"/>
    </location>
</feature>
<dbReference type="GO" id="GO:0000978">
    <property type="term" value="F:RNA polymerase II cis-regulatory region sequence-specific DNA binding"/>
    <property type="evidence" value="ECO:0007669"/>
    <property type="project" value="TreeGrafter"/>
</dbReference>
<organism evidence="7">
    <name type="scientific">Leptographium alacre</name>
    <dbReference type="NCBI Taxonomy" id="1118825"/>
    <lineage>
        <taxon>Eukaryota</taxon>
        <taxon>Fungi</taxon>
        <taxon>Dikarya</taxon>
        <taxon>Ascomycota</taxon>
        <taxon>Pezizomycotina</taxon>
        <taxon>Sordariomycetes</taxon>
        <taxon>Sordariomycetidae</taxon>
        <taxon>Ophiostomatales</taxon>
        <taxon>Ophiostomataceae</taxon>
        <taxon>Leptographium</taxon>
    </lineage>
</organism>
<feature type="domain" description="HMG box" evidence="6">
    <location>
        <begin position="152"/>
        <end position="220"/>
    </location>
</feature>
<evidence type="ECO:0000256" key="1">
    <source>
        <dbReference type="ARBA" id="ARBA00023015"/>
    </source>
</evidence>
<evidence type="ECO:0000256" key="5">
    <source>
        <dbReference type="SAM" id="MobiDB-lite"/>
    </source>
</evidence>
<keyword evidence="3" id="KW-0804">Transcription</keyword>
<dbReference type="InterPro" id="IPR009071">
    <property type="entry name" value="HMG_box_dom"/>
</dbReference>
<dbReference type="InterPro" id="IPR050140">
    <property type="entry name" value="SRY-related_HMG-box_TF-like"/>
</dbReference>
<dbReference type="EMBL" id="KJ528492">
    <property type="protein sequence ID" value="AIL29325.1"/>
    <property type="molecule type" value="Genomic_DNA"/>
</dbReference>
<evidence type="ECO:0000256" key="4">
    <source>
        <dbReference type="PROSITE-ProRule" id="PRU00267"/>
    </source>
</evidence>
<sequence length="289" mass="31868">MDTQQFSPMVYSINMNGSIVNTAIDLSILAQFWESLAIQLMPGRDVIGISGPAFRVLDDGGKQFIAHHFASAVGDTTVKYVIDGSGMHPDRYFLGRASLFHPDNLVSHAGELDVWVPPGYPLGTPGFSFNAQASVQDSQDISQRPIRVGVRVPRPPNAYILYRKDHHKAVKKSDPELSNNEISVILGRQWNAETDDVRMHYHTMAVEIKRQVERLHPDYRYNPRRSSEIRRRARGNHGIYNVDGASTVVAEQNAGNTTGSMPTPPVDVTVSPGSSTSTGDETETEGLVN</sequence>
<reference evidence="7" key="1">
    <citation type="journal article" date="2014" name="Plant Pathol.">
        <title>Microsatellite and mating-type markers reveal unexpected patterns of genetic diversity in the pine root-infecting fungus Grosmannia alacris.</title>
        <authorList>
            <person name="Duong T.A."/>
            <person name="De Beerr Z.W."/>
            <person name="Wingfield B.D."/>
            <person name="Eckhardt L.G."/>
            <person name="Wingfield M.J."/>
        </authorList>
    </citation>
    <scope>NUCLEOTIDE SEQUENCE</scope>
    <source>
        <strain evidence="7">CMW 1136</strain>
    </source>
</reference>
<proteinExistence type="predicted"/>
<dbReference type="GO" id="GO:0001228">
    <property type="term" value="F:DNA-binding transcription activator activity, RNA polymerase II-specific"/>
    <property type="evidence" value="ECO:0007669"/>
    <property type="project" value="TreeGrafter"/>
</dbReference>
<dbReference type="PANTHER" id="PTHR10270:SF161">
    <property type="entry name" value="SEX-DETERMINING REGION Y PROTEIN"/>
    <property type="match status" value="1"/>
</dbReference>
<dbReference type="PROSITE" id="PS50118">
    <property type="entry name" value="HMG_BOX_2"/>
    <property type="match status" value="1"/>
</dbReference>
<keyword evidence="2 4" id="KW-0238">DNA-binding</keyword>
<evidence type="ECO:0000256" key="3">
    <source>
        <dbReference type="ARBA" id="ARBA00023163"/>
    </source>
</evidence>
<protein>
    <submittedName>
        <fullName evidence="7">MAT1-2-1 protein</fullName>
    </submittedName>
</protein>
<feature type="compositionally biased region" description="Polar residues" evidence="5">
    <location>
        <begin position="252"/>
        <end position="261"/>
    </location>
</feature>
<dbReference type="CDD" id="cd01389">
    <property type="entry name" value="HMG-box_ROX1-like"/>
    <property type="match status" value="1"/>
</dbReference>
<dbReference type="Pfam" id="PF00505">
    <property type="entry name" value="HMG_box"/>
    <property type="match status" value="1"/>
</dbReference>
<feature type="DNA-binding region" description="HMG box" evidence="4">
    <location>
        <begin position="152"/>
        <end position="220"/>
    </location>
</feature>
<evidence type="ECO:0000313" key="7">
    <source>
        <dbReference type="EMBL" id="AIL29325.1"/>
    </source>
</evidence>
<feature type="region of interest" description="Disordered" evidence="5">
    <location>
        <begin position="252"/>
        <end position="289"/>
    </location>
</feature>
<dbReference type="PANTHER" id="PTHR10270">
    <property type="entry name" value="SOX TRANSCRIPTION FACTOR"/>
    <property type="match status" value="1"/>
</dbReference>
<keyword evidence="1" id="KW-0805">Transcription regulation</keyword>
<keyword evidence="4" id="KW-0539">Nucleus</keyword>
<dbReference type="AlphaFoldDB" id="A0A077D827"/>
<evidence type="ECO:0000259" key="6">
    <source>
        <dbReference type="PROSITE" id="PS50118"/>
    </source>
</evidence>
<dbReference type="Gene3D" id="1.10.30.10">
    <property type="entry name" value="High mobility group box domain"/>
    <property type="match status" value="1"/>
</dbReference>
<dbReference type="GO" id="GO:0030154">
    <property type="term" value="P:cell differentiation"/>
    <property type="evidence" value="ECO:0007669"/>
    <property type="project" value="TreeGrafter"/>
</dbReference>